<dbReference type="GO" id="GO:0046872">
    <property type="term" value="F:metal ion binding"/>
    <property type="evidence" value="ECO:0007669"/>
    <property type="project" value="UniProtKB-KW"/>
</dbReference>
<proteinExistence type="inferred from homology"/>
<dbReference type="PROSITE" id="PS51709">
    <property type="entry name" value="G_TRME"/>
    <property type="match status" value="1"/>
</dbReference>
<comment type="function">
    <text evidence="7">Exhibits a very high intrinsic GTPase hydrolysis rate. Involved in the addition of a carboxymethylaminomethyl (cmnm) group at the wobble position (U34) of certain tRNAs, forming tRNA-cmnm(5)s(2)U34.</text>
</comment>
<evidence type="ECO:0000313" key="10">
    <source>
        <dbReference type="Proteomes" id="UP000011717"/>
    </source>
</evidence>
<feature type="binding site" evidence="7">
    <location>
        <begin position="335"/>
        <end position="337"/>
    </location>
    <ligand>
        <name>GTP</name>
        <dbReference type="ChEBI" id="CHEBI:37565"/>
    </ligand>
</feature>
<feature type="binding site" evidence="7">
    <location>
        <position position="81"/>
    </location>
    <ligand>
        <name>(6S)-5-formyl-5,6,7,8-tetrahydrofolate</name>
        <dbReference type="ChEBI" id="CHEBI:57457"/>
    </ligand>
</feature>
<dbReference type="InterPro" id="IPR027266">
    <property type="entry name" value="TrmE/GcvT-like"/>
</dbReference>
<dbReference type="EC" id="3.6.-.-" evidence="7"/>
<keyword evidence="7" id="KW-0460">Magnesium</keyword>
<protein>
    <recommendedName>
        <fullName evidence="7">tRNA modification GTPase MnmE</fullName>
        <ecNumber evidence="7">3.6.-.-</ecNumber>
    </recommendedName>
</protein>
<dbReference type="SUPFAM" id="SSF116878">
    <property type="entry name" value="TrmE connector domain"/>
    <property type="match status" value="1"/>
</dbReference>
<evidence type="ECO:0000313" key="9">
    <source>
        <dbReference type="EMBL" id="EMD84036.1"/>
    </source>
</evidence>
<dbReference type="InterPro" id="IPR027417">
    <property type="entry name" value="P-loop_NTPase"/>
</dbReference>
<evidence type="ECO:0000256" key="5">
    <source>
        <dbReference type="ARBA" id="ARBA00022958"/>
    </source>
</evidence>
<reference evidence="9 10" key="1">
    <citation type="journal article" date="2013" name="Genome Announc.">
        <title>Draft Genome Sequence of Strain JLT2015T, Belonging to the Family Sphingomonadaceae of the Alphaproteobacteria.</title>
        <authorList>
            <person name="Tang K."/>
            <person name="Liu K."/>
            <person name="Li S."/>
            <person name="Jiao N."/>
        </authorList>
    </citation>
    <scope>NUCLEOTIDE SEQUENCE [LARGE SCALE GENOMIC DNA]</scope>
    <source>
        <strain evidence="9 10">JLT2015</strain>
    </source>
</reference>
<keyword evidence="6 7" id="KW-0342">GTP-binding</keyword>
<dbReference type="Gene3D" id="3.40.50.300">
    <property type="entry name" value="P-loop containing nucleotide triphosphate hydrolases"/>
    <property type="match status" value="1"/>
</dbReference>
<evidence type="ECO:0000256" key="6">
    <source>
        <dbReference type="ARBA" id="ARBA00023134"/>
    </source>
</evidence>
<dbReference type="NCBIfam" id="TIGR00231">
    <property type="entry name" value="small_GTP"/>
    <property type="match status" value="1"/>
</dbReference>
<evidence type="ECO:0000256" key="7">
    <source>
        <dbReference type="HAMAP-Rule" id="MF_00379"/>
    </source>
</evidence>
<dbReference type="NCBIfam" id="NF003661">
    <property type="entry name" value="PRK05291.1-3"/>
    <property type="match status" value="1"/>
</dbReference>
<keyword evidence="5 7" id="KW-0630">Potassium</keyword>
<keyword evidence="7" id="KW-0963">Cytoplasm</keyword>
<comment type="caution">
    <text evidence="7">Lacks conserved residue(s) required for the propagation of feature annotation.</text>
</comment>
<dbReference type="HAMAP" id="MF_00379">
    <property type="entry name" value="GTPase_MnmE"/>
    <property type="match status" value="1"/>
</dbReference>
<organism evidence="9 10">
    <name type="scientific">Pacificimonas flava</name>
    <dbReference type="NCBI Taxonomy" id="1234595"/>
    <lineage>
        <taxon>Bacteria</taxon>
        <taxon>Pseudomonadati</taxon>
        <taxon>Pseudomonadota</taxon>
        <taxon>Alphaproteobacteria</taxon>
        <taxon>Sphingomonadales</taxon>
        <taxon>Sphingosinicellaceae</taxon>
        <taxon>Pacificimonas</taxon>
    </lineage>
</organism>
<dbReference type="InterPro" id="IPR006073">
    <property type="entry name" value="GTP-bd"/>
</dbReference>
<dbReference type="InterPro" id="IPR025867">
    <property type="entry name" value="MnmE_helical"/>
</dbReference>
<dbReference type="InterPro" id="IPR031168">
    <property type="entry name" value="G_TrmE"/>
</dbReference>
<gene>
    <name evidence="7" type="primary">mnmE</name>
    <name evidence="7" type="synonym">trmE</name>
    <name evidence="9" type="ORF">C725_1008</name>
</gene>
<keyword evidence="4 7" id="KW-0378">Hydrolase</keyword>
<dbReference type="AlphaFoldDB" id="M2TQI4"/>
<feature type="binding site" evidence="7">
    <location>
        <position position="427"/>
    </location>
    <ligand>
        <name>(6S)-5-formyl-5,6,7,8-tetrahydrofolate</name>
        <dbReference type="ChEBI" id="CHEBI:57457"/>
    </ligand>
</feature>
<comment type="caution">
    <text evidence="9">The sequence shown here is derived from an EMBL/GenBank/DDBJ whole genome shotgun (WGS) entry which is preliminary data.</text>
</comment>
<keyword evidence="2 7" id="KW-0819">tRNA processing</keyword>
<dbReference type="PATRIC" id="fig|1234595.3.peg.1009"/>
<dbReference type="CDD" id="cd04164">
    <property type="entry name" value="trmE"/>
    <property type="match status" value="1"/>
</dbReference>
<sequence>MPECRTIFALSSGALPAAVAILRISGPSAKAAVEALSGRCPPPRQAALTTLRDPGSGDLLEAGLVLFFAAPASFTGEDVAELQVTGSRALVARLQSLLADMPDLRAAEPGEFARRALSAGKLDLTQAEGLAALVDAETEAERSQAMMAAGGTIRQSAEGWRDRLNRLRADLEASLDFGDAEEDVARELEQSVQTPVSDLRDDIDLVLSGAAAAQRLSRGFTVAIVGPPNAGKSTLLNTLSRTDAAIVSDRAGTTRDVIEVPMDIGGLPVTLIDTAGLRATDDPVEAEGVRRAAARAGGADLVIRLGESGTRFANELPVHAKCDVDEPPDDRLQVSARTGEGLDKLLSVIGDRLGALAPGPEPTVINERQHRHLAMCRDELHLAHGAGDPILAAEHLRRAADALGRLTGQLETDAMLDAVFSRFCIGK</sequence>
<dbReference type="InterPro" id="IPR018948">
    <property type="entry name" value="GTP-bd_TrmE_N"/>
</dbReference>
<feature type="binding site" evidence="7">
    <location>
        <begin position="229"/>
        <end position="234"/>
    </location>
    <ligand>
        <name>GTP</name>
        <dbReference type="ChEBI" id="CHEBI:37565"/>
    </ligand>
</feature>
<feature type="binding site" evidence="7">
    <location>
        <position position="121"/>
    </location>
    <ligand>
        <name>(6S)-5-formyl-5,6,7,8-tetrahydrofolate</name>
        <dbReference type="ChEBI" id="CHEBI:57457"/>
    </ligand>
</feature>
<dbReference type="PANTHER" id="PTHR42714">
    <property type="entry name" value="TRNA MODIFICATION GTPASE GTPBP3"/>
    <property type="match status" value="1"/>
</dbReference>
<dbReference type="EMBL" id="AMRV01000002">
    <property type="protein sequence ID" value="EMD84036.1"/>
    <property type="molecule type" value="Genomic_DNA"/>
</dbReference>
<evidence type="ECO:0000256" key="1">
    <source>
        <dbReference type="ARBA" id="ARBA00011043"/>
    </source>
</evidence>
<dbReference type="GO" id="GO:0005525">
    <property type="term" value="F:GTP binding"/>
    <property type="evidence" value="ECO:0007669"/>
    <property type="project" value="UniProtKB-UniRule"/>
</dbReference>
<dbReference type="Proteomes" id="UP000011717">
    <property type="component" value="Unassembled WGS sequence"/>
</dbReference>
<feature type="binding site" evidence="7">
    <location>
        <position position="233"/>
    </location>
    <ligand>
        <name>Mg(2+)</name>
        <dbReference type="ChEBI" id="CHEBI:18420"/>
    </ligand>
</feature>
<dbReference type="Pfam" id="PF10396">
    <property type="entry name" value="TrmE_N"/>
    <property type="match status" value="1"/>
</dbReference>
<dbReference type="RefSeq" id="WP_008600555.1">
    <property type="nucleotide sequence ID" value="NZ_AMRV01000002.1"/>
</dbReference>
<dbReference type="SUPFAM" id="SSF52540">
    <property type="entry name" value="P-loop containing nucleoside triphosphate hydrolases"/>
    <property type="match status" value="1"/>
</dbReference>
<dbReference type="GO" id="GO:0003924">
    <property type="term" value="F:GTPase activity"/>
    <property type="evidence" value="ECO:0007669"/>
    <property type="project" value="UniProtKB-UniRule"/>
</dbReference>
<evidence type="ECO:0000256" key="4">
    <source>
        <dbReference type="ARBA" id="ARBA00022801"/>
    </source>
</evidence>
<dbReference type="Gene3D" id="3.30.1360.120">
    <property type="entry name" value="Probable tRNA modification gtpase trme, domain 1"/>
    <property type="match status" value="1"/>
</dbReference>
<comment type="similarity">
    <text evidence="1 7">Belongs to the TRAFAC class TrmE-Era-EngA-EngB-Septin-like GTPase superfamily. TrmE GTPase family.</text>
</comment>
<dbReference type="FunFam" id="3.30.1360.120:FF:000007">
    <property type="entry name" value="tRNA modification GTPase GTPBP3, mitochondrial"/>
    <property type="match status" value="1"/>
</dbReference>
<dbReference type="OrthoDB" id="9805918at2"/>
<dbReference type="GO" id="GO:0002098">
    <property type="term" value="P:tRNA wobble uridine modification"/>
    <property type="evidence" value="ECO:0007669"/>
    <property type="project" value="TreeGrafter"/>
</dbReference>
<comment type="subunit">
    <text evidence="7">Homodimer. Heterotetramer of two MnmE and two MnmG subunits.</text>
</comment>
<dbReference type="InterPro" id="IPR004520">
    <property type="entry name" value="GTPase_MnmE"/>
</dbReference>
<feature type="binding site" evidence="7">
    <location>
        <begin position="248"/>
        <end position="254"/>
    </location>
    <ligand>
        <name>GTP</name>
        <dbReference type="ChEBI" id="CHEBI:37565"/>
    </ligand>
</feature>
<dbReference type="PANTHER" id="PTHR42714:SF2">
    <property type="entry name" value="TRNA MODIFICATION GTPASE GTPBP3, MITOCHONDRIAL"/>
    <property type="match status" value="1"/>
</dbReference>
<name>M2TQI4_9SPHN</name>
<dbReference type="Pfam" id="PF12631">
    <property type="entry name" value="MnmE_helical"/>
    <property type="match status" value="1"/>
</dbReference>
<feature type="binding site" evidence="7">
    <location>
        <position position="23"/>
    </location>
    <ligand>
        <name>(6S)-5-formyl-5,6,7,8-tetrahydrofolate</name>
        <dbReference type="ChEBI" id="CHEBI:57457"/>
    </ligand>
</feature>
<feature type="domain" description="TrmE-type G" evidence="8">
    <location>
        <begin position="219"/>
        <end position="354"/>
    </location>
</feature>
<keyword evidence="10" id="KW-1185">Reference proteome</keyword>
<feature type="binding site" evidence="7">
    <location>
        <begin position="273"/>
        <end position="276"/>
    </location>
    <ligand>
        <name>GTP</name>
        <dbReference type="ChEBI" id="CHEBI:37565"/>
    </ligand>
</feature>
<evidence type="ECO:0000259" key="8">
    <source>
        <dbReference type="PROSITE" id="PS51709"/>
    </source>
</evidence>
<comment type="subcellular location">
    <subcellularLocation>
        <location evidence="7">Cytoplasm</location>
    </subcellularLocation>
</comment>
<dbReference type="Gene3D" id="1.20.120.430">
    <property type="entry name" value="tRNA modification GTPase MnmE domain 2"/>
    <property type="match status" value="1"/>
</dbReference>
<dbReference type="GO" id="GO:0030488">
    <property type="term" value="P:tRNA methylation"/>
    <property type="evidence" value="ECO:0007669"/>
    <property type="project" value="TreeGrafter"/>
</dbReference>
<dbReference type="SUPFAM" id="SSF103025">
    <property type="entry name" value="Folate-binding domain"/>
    <property type="match status" value="1"/>
</dbReference>
<keyword evidence="3 7" id="KW-0547">Nucleotide-binding</keyword>
<comment type="cofactor">
    <cofactor evidence="7">
        <name>K(+)</name>
        <dbReference type="ChEBI" id="CHEBI:29103"/>
    </cofactor>
    <text evidence="7">Binds 1 potassium ion per subunit.</text>
</comment>
<evidence type="ECO:0000256" key="2">
    <source>
        <dbReference type="ARBA" id="ARBA00022694"/>
    </source>
</evidence>
<accession>M2TQI4</accession>
<keyword evidence="7" id="KW-0479">Metal-binding</keyword>
<dbReference type="Pfam" id="PF01926">
    <property type="entry name" value="MMR_HSR1"/>
    <property type="match status" value="1"/>
</dbReference>
<dbReference type="CDD" id="cd14858">
    <property type="entry name" value="TrmE_N"/>
    <property type="match status" value="1"/>
</dbReference>
<feature type="binding site" evidence="7">
    <location>
        <position position="254"/>
    </location>
    <ligand>
        <name>Mg(2+)</name>
        <dbReference type="ChEBI" id="CHEBI:18420"/>
    </ligand>
</feature>
<evidence type="ECO:0000256" key="3">
    <source>
        <dbReference type="ARBA" id="ARBA00022741"/>
    </source>
</evidence>
<dbReference type="InterPro" id="IPR005225">
    <property type="entry name" value="Small_GTP-bd"/>
</dbReference>
<dbReference type="GO" id="GO:0005737">
    <property type="term" value="C:cytoplasm"/>
    <property type="evidence" value="ECO:0007669"/>
    <property type="project" value="UniProtKB-SubCell"/>
</dbReference>
<dbReference type="InterPro" id="IPR027368">
    <property type="entry name" value="MnmE_dom2"/>
</dbReference>